<dbReference type="RefSeq" id="WP_013684537.1">
    <property type="nucleotide sequence ID" value="NC_015320.1"/>
</dbReference>
<proteinExistence type="predicted"/>
<keyword evidence="2" id="KW-1185">Reference proteome</keyword>
<evidence type="ECO:0000313" key="2">
    <source>
        <dbReference type="Proteomes" id="UP000008136"/>
    </source>
</evidence>
<name>F2KRE7_ARCVS</name>
<evidence type="ECO:0000313" key="1">
    <source>
        <dbReference type="EMBL" id="AEA47881.1"/>
    </source>
</evidence>
<gene>
    <name evidence="1" type="ordered locus">Arcve_1888</name>
</gene>
<dbReference type="HOGENOM" id="CLU_840930_0_0_2"/>
<dbReference type="EMBL" id="CP002588">
    <property type="protein sequence ID" value="AEA47881.1"/>
    <property type="molecule type" value="Genomic_DNA"/>
</dbReference>
<dbReference type="SUPFAM" id="SSF46785">
    <property type="entry name" value="Winged helix' DNA-binding domain"/>
    <property type="match status" value="1"/>
</dbReference>
<dbReference type="GeneID" id="10395019"/>
<protein>
    <submittedName>
        <fullName evidence="1">Uncharacterized protein</fullName>
    </submittedName>
</protein>
<dbReference type="KEGG" id="ave:Arcve_1888"/>
<accession>F2KRE7</accession>
<dbReference type="Proteomes" id="UP000008136">
    <property type="component" value="Chromosome"/>
</dbReference>
<sequence>MYKLFSNVMKANVYLTKLESIERAVLRLLRKRYCNEDFEELNQLINILEFCDKPISEIELASVVLEGLMRDPESVEEEDVQSLLQLIHECKLDLELFIEHHTHTDFVSSVVPREEYEKYLAGLESFLGISTERVNLRDRILEIIYEYPGNYIKSIHNFISKRVIEVSYTTVWKYVNELEELGKILTIGGPQGNLRYCFPNPKEVRNRKEYYGKYFGIQGVIKERITDYFTTSYKSQSFYDFYIVNSDVVPEIILTVGYGTRIKLGSKVEIKAYGLIQSIEYLKESEGYIPKTDFDDLDVLLGWRVTLAENEREVLWADVYNEELKQTLPT</sequence>
<dbReference type="STRING" id="693661.Arcve_1888"/>
<organism evidence="1 2">
    <name type="scientific">Archaeoglobus veneficus (strain DSM 11195 / SNP6)</name>
    <dbReference type="NCBI Taxonomy" id="693661"/>
    <lineage>
        <taxon>Archaea</taxon>
        <taxon>Methanobacteriati</taxon>
        <taxon>Methanobacteriota</taxon>
        <taxon>Archaeoglobi</taxon>
        <taxon>Archaeoglobales</taxon>
        <taxon>Archaeoglobaceae</taxon>
        <taxon>Archaeoglobus</taxon>
    </lineage>
</organism>
<reference evidence="1 2" key="1">
    <citation type="submission" date="2011-03" db="EMBL/GenBank/DDBJ databases">
        <title>The complete genome of Archaeoglobus veneficus SNP6.</title>
        <authorList>
            <consortium name="US DOE Joint Genome Institute (JGI-PGF)"/>
            <person name="Lucas S."/>
            <person name="Copeland A."/>
            <person name="Lapidus A."/>
            <person name="Bruce D."/>
            <person name="Goodwin L."/>
            <person name="Pitluck S."/>
            <person name="Kyrpides N."/>
            <person name="Mavromatis K."/>
            <person name="Pagani I."/>
            <person name="Ivanova N."/>
            <person name="Mikhailova N."/>
            <person name="Lu M."/>
            <person name="Detter J.C."/>
            <person name="Tapia R."/>
            <person name="Han C."/>
            <person name="Land M."/>
            <person name="Hauser L."/>
            <person name="Markowitz V."/>
            <person name="Cheng J.-F."/>
            <person name="Hugenholtz P."/>
            <person name="Woyke T."/>
            <person name="Wu D."/>
            <person name="Spring S."/>
            <person name="Brambilla E."/>
            <person name="Klenk H.-P."/>
            <person name="Eisen J.A."/>
        </authorList>
    </citation>
    <scope>NUCLEOTIDE SEQUENCE [LARGE SCALE GENOMIC DNA]</scope>
    <source>
        <strain>SNP6</strain>
    </source>
</reference>
<dbReference type="InterPro" id="IPR036390">
    <property type="entry name" value="WH_DNA-bd_sf"/>
</dbReference>
<dbReference type="AlphaFoldDB" id="F2KRE7"/>